<comment type="caution">
    <text evidence="10">The sequence shown here is derived from an EMBL/GenBank/DDBJ whole genome shotgun (WGS) entry which is preliminary data.</text>
</comment>
<feature type="region of interest" description="Disordered" evidence="7">
    <location>
        <begin position="144"/>
        <end position="166"/>
    </location>
</feature>
<comment type="pathway">
    <text evidence="1">Lipid metabolism; fatty acid metabolism.</text>
</comment>
<comment type="similarity">
    <text evidence="2 6">Belongs to the thiolase-like superfamily. Thiolase family.</text>
</comment>
<accession>A0AAD5YHL4</accession>
<dbReference type="InterPro" id="IPR016039">
    <property type="entry name" value="Thiolase-like"/>
</dbReference>
<dbReference type="GO" id="GO:0005777">
    <property type="term" value="C:peroxisome"/>
    <property type="evidence" value="ECO:0007669"/>
    <property type="project" value="TreeGrafter"/>
</dbReference>
<dbReference type="EMBL" id="JANAWD010000275">
    <property type="protein sequence ID" value="KAJ3482391.1"/>
    <property type="molecule type" value="Genomic_DNA"/>
</dbReference>
<evidence type="ECO:0000313" key="10">
    <source>
        <dbReference type="EMBL" id="KAJ3482391.1"/>
    </source>
</evidence>
<keyword evidence="4 6" id="KW-0012">Acyltransferase</keyword>
<dbReference type="PANTHER" id="PTHR43853:SF10">
    <property type="entry name" value="ACETYL-COA C-ACETYLTRANSFERASE"/>
    <property type="match status" value="1"/>
</dbReference>
<dbReference type="InterPro" id="IPR050215">
    <property type="entry name" value="Thiolase-like_sf_Thiolase"/>
</dbReference>
<dbReference type="PANTHER" id="PTHR43853">
    <property type="entry name" value="3-KETOACYL-COA THIOLASE, PEROXISOMAL"/>
    <property type="match status" value="1"/>
</dbReference>
<evidence type="ECO:0000256" key="4">
    <source>
        <dbReference type="ARBA" id="ARBA00023315"/>
    </source>
</evidence>
<keyword evidence="3 6" id="KW-0808">Transferase</keyword>
<sequence length="340" mass="36264">MERVKQLVSHLSPGTSKGVAALERKSPDDVVITMAIRSPLCKAKRGGFKDTRSDELLTEMFKQSIARSTIDPGTIGDITVGTVLAPGSAYEARAAALTAGIPEHVPIQTLNRFCSSGLMAVTDIANKIRAGQIQIGLAVGLESMSQHPDSGSPPQSEEIKAHPAGRDCAMPMGWTSENLAGDFNVSRADMDELAAKSFQRAEAAQKAGRFTNEIVPFTAFVNDPESGRRTTKVITQDDGIRYGTTKEALGRIRAAFPQWGPAHTTGGNASQISDGVAAVMLMSRRKAEELGVKILAKYVTTAVTGVAPRVMGIGPRYAIPLVLDMVGISKEDVDMFEVPR</sequence>
<evidence type="ECO:0000259" key="8">
    <source>
        <dbReference type="Pfam" id="PF00108"/>
    </source>
</evidence>
<dbReference type="InterPro" id="IPR020616">
    <property type="entry name" value="Thiolase_N"/>
</dbReference>
<reference evidence="10" key="1">
    <citation type="submission" date="2022-07" db="EMBL/GenBank/DDBJ databases">
        <title>Genome Sequence of Physisporinus lineatus.</title>
        <authorList>
            <person name="Buettner E."/>
        </authorList>
    </citation>
    <scope>NUCLEOTIDE SEQUENCE</scope>
    <source>
        <strain evidence="10">VT162</strain>
    </source>
</reference>
<keyword evidence="11" id="KW-1185">Reference proteome</keyword>
<evidence type="ECO:0000256" key="5">
    <source>
        <dbReference type="ARBA" id="ARBA00047605"/>
    </source>
</evidence>
<evidence type="ECO:0000256" key="6">
    <source>
        <dbReference type="RuleBase" id="RU003557"/>
    </source>
</evidence>
<evidence type="ECO:0000259" key="9">
    <source>
        <dbReference type="Pfam" id="PF02803"/>
    </source>
</evidence>
<dbReference type="GO" id="GO:0006635">
    <property type="term" value="P:fatty acid beta-oxidation"/>
    <property type="evidence" value="ECO:0007669"/>
    <property type="project" value="TreeGrafter"/>
</dbReference>
<organism evidence="10 11">
    <name type="scientific">Meripilus lineatus</name>
    <dbReference type="NCBI Taxonomy" id="2056292"/>
    <lineage>
        <taxon>Eukaryota</taxon>
        <taxon>Fungi</taxon>
        <taxon>Dikarya</taxon>
        <taxon>Basidiomycota</taxon>
        <taxon>Agaricomycotina</taxon>
        <taxon>Agaricomycetes</taxon>
        <taxon>Polyporales</taxon>
        <taxon>Meripilaceae</taxon>
        <taxon>Meripilus</taxon>
    </lineage>
</organism>
<evidence type="ECO:0008006" key="12">
    <source>
        <dbReference type="Google" id="ProtNLM"/>
    </source>
</evidence>
<dbReference type="GO" id="GO:0010124">
    <property type="term" value="P:phenylacetate catabolic process"/>
    <property type="evidence" value="ECO:0007669"/>
    <property type="project" value="TreeGrafter"/>
</dbReference>
<dbReference type="Pfam" id="PF00108">
    <property type="entry name" value="Thiolase_N"/>
    <property type="match status" value="1"/>
</dbReference>
<dbReference type="Pfam" id="PF02803">
    <property type="entry name" value="Thiolase_C"/>
    <property type="match status" value="1"/>
</dbReference>
<dbReference type="InterPro" id="IPR002155">
    <property type="entry name" value="Thiolase"/>
</dbReference>
<evidence type="ECO:0000256" key="2">
    <source>
        <dbReference type="ARBA" id="ARBA00010982"/>
    </source>
</evidence>
<dbReference type="PROSITE" id="PS00098">
    <property type="entry name" value="THIOLASE_1"/>
    <property type="match status" value="1"/>
</dbReference>
<dbReference type="CDD" id="cd00751">
    <property type="entry name" value="thiolase"/>
    <property type="match status" value="1"/>
</dbReference>
<evidence type="ECO:0000256" key="1">
    <source>
        <dbReference type="ARBA" id="ARBA00004872"/>
    </source>
</evidence>
<name>A0AAD5YHL4_9APHY</name>
<comment type="catalytic activity">
    <reaction evidence="5">
        <text>an acyl-CoA + acetyl-CoA = a 3-oxoacyl-CoA + CoA</text>
        <dbReference type="Rhea" id="RHEA:21564"/>
        <dbReference type="ChEBI" id="CHEBI:57287"/>
        <dbReference type="ChEBI" id="CHEBI:57288"/>
        <dbReference type="ChEBI" id="CHEBI:58342"/>
        <dbReference type="ChEBI" id="CHEBI:90726"/>
        <dbReference type="EC" id="2.3.1.16"/>
    </reaction>
</comment>
<feature type="domain" description="Thiolase N-terminal" evidence="8">
    <location>
        <begin position="30"/>
        <end position="284"/>
    </location>
</feature>
<dbReference type="GO" id="GO:0003988">
    <property type="term" value="F:acetyl-CoA C-acyltransferase activity"/>
    <property type="evidence" value="ECO:0007669"/>
    <property type="project" value="UniProtKB-EC"/>
</dbReference>
<dbReference type="Gene3D" id="3.40.47.10">
    <property type="match status" value="2"/>
</dbReference>
<dbReference type="InterPro" id="IPR020615">
    <property type="entry name" value="Thiolase_acyl_enz_int_AS"/>
</dbReference>
<gene>
    <name evidence="10" type="ORF">NLI96_g7018</name>
</gene>
<evidence type="ECO:0000256" key="3">
    <source>
        <dbReference type="ARBA" id="ARBA00022679"/>
    </source>
</evidence>
<protein>
    <recommendedName>
        <fullName evidence="12">3-ketoacyl-CoA thiolase</fullName>
    </recommendedName>
</protein>
<proteinExistence type="inferred from homology"/>
<dbReference type="SUPFAM" id="SSF53901">
    <property type="entry name" value="Thiolase-like"/>
    <property type="match status" value="2"/>
</dbReference>
<evidence type="ECO:0000313" key="11">
    <source>
        <dbReference type="Proteomes" id="UP001212997"/>
    </source>
</evidence>
<feature type="compositionally biased region" description="Polar residues" evidence="7">
    <location>
        <begin position="144"/>
        <end position="155"/>
    </location>
</feature>
<evidence type="ECO:0000256" key="7">
    <source>
        <dbReference type="SAM" id="MobiDB-lite"/>
    </source>
</evidence>
<dbReference type="InterPro" id="IPR020617">
    <property type="entry name" value="Thiolase_C"/>
</dbReference>
<feature type="domain" description="Thiolase C-terminal" evidence="9">
    <location>
        <begin position="293"/>
        <end position="338"/>
    </location>
</feature>
<dbReference type="AlphaFoldDB" id="A0AAD5YHL4"/>
<dbReference type="NCBIfam" id="TIGR01930">
    <property type="entry name" value="AcCoA-C-Actrans"/>
    <property type="match status" value="1"/>
</dbReference>
<dbReference type="Proteomes" id="UP001212997">
    <property type="component" value="Unassembled WGS sequence"/>
</dbReference>